<sequence length="162" mass="18261">MIPPIPLFNTPFITDGVNTALWEPNFTPALHCPTAKAAEELQCDVFEDCTCYPAETKANCKCKSLDIAARFQNLQYRLPVVTPSLSFRRKLGMNADEIYGDTTHLAELIRVRAPTSSQLEAELRLVLDVIHQQVRIASTLALQWDHIKNVNGSIRRANPHYE</sequence>
<dbReference type="AlphaFoldDB" id="W2SVW6"/>
<dbReference type="Proteomes" id="UP000053676">
    <property type="component" value="Unassembled WGS sequence"/>
</dbReference>
<dbReference type="GeneID" id="25340821"/>
<dbReference type="InterPro" id="IPR009878">
    <property type="entry name" value="Phlebovirus_G2_fusion"/>
</dbReference>
<keyword evidence="3" id="KW-1185">Reference proteome</keyword>
<dbReference type="CTD" id="25340821"/>
<dbReference type="KEGG" id="nai:NECAME_00777"/>
<feature type="domain" description="Phlebovirus glycoprotein G2 fusion" evidence="1">
    <location>
        <begin position="2"/>
        <end position="90"/>
    </location>
</feature>
<name>W2SVW6_NECAM</name>
<dbReference type="OrthoDB" id="5868079at2759"/>
<evidence type="ECO:0000259" key="1">
    <source>
        <dbReference type="Pfam" id="PF07245"/>
    </source>
</evidence>
<evidence type="ECO:0000313" key="3">
    <source>
        <dbReference type="Proteomes" id="UP000053676"/>
    </source>
</evidence>
<dbReference type="EMBL" id="KI660422">
    <property type="protein sequence ID" value="ETN73688.1"/>
    <property type="molecule type" value="Genomic_DNA"/>
</dbReference>
<accession>W2SVW6</accession>
<reference evidence="3" key="1">
    <citation type="journal article" date="2014" name="Nat. Genet.">
        <title>Genome of the human hookworm Necator americanus.</title>
        <authorList>
            <person name="Tang Y.T."/>
            <person name="Gao X."/>
            <person name="Rosa B.A."/>
            <person name="Abubucker S."/>
            <person name="Hallsworth-Pepin K."/>
            <person name="Martin J."/>
            <person name="Tyagi R."/>
            <person name="Heizer E."/>
            <person name="Zhang X."/>
            <person name="Bhonagiri-Palsikar V."/>
            <person name="Minx P."/>
            <person name="Warren W.C."/>
            <person name="Wang Q."/>
            <person name="Zhan B."/>
            <person name="Hotez P.J."/>
            <person name="Sternberg P.W."/>
            <person name="Dougall A."/>
            <person name="Gaze S.T."/>
            <person name="Mulvenna J."/>
            <person name="Sotillo J."/>
            <person name="Ranganathan S."/>
            <person name="Rabelo E.M."/>
            <person name="Wilson R.K."/>
            <person name="Felgner P.L."/>
            <person name="Bethony J."/>
            <person name="Hawdon J.M."/>
            <person name="Gasser R.B."/>
            <person name="Loukas A."/>
            <person name="Mitreva M."/>
        </authorList>
    </citation>
    <scope>NUCLEOTIDE SEQUENCE [LARGE SCALE GENOMIC DNA]</scope>
</reference>
<protein>
    <recommendedName>
        <fullName evidence="1">Phlebovirus glycoprotein G2 fusion domain-containing protein</fullName>
    </recommendedName>
</protein>
<organism evidence="2 3">
    <name type="scientific">Necator americanus</name>
    <name type="common">Human hookworm</name>
    <dbReference type="NCBI Taxonomy" id="51031"/>
    <lineage>
        <taxon>Eukaryota</taxon>
        <taxon>Metazoa</taxon>
        <taxon>Ecdysozoa</taxon>
        <taxon>Nematoda</taxon>
        <taxon>Chromadorea</taxon>
        <taxon>Rhabditida</taxon>
        <taxon>Rhabditina</taxon>
        <taxon>Rhabditomorpha</taxon>
        <taxon>Strongyloidea</taxon>
        <taxon>Ancylostomatidae</taxon>
        <taxon>Bunostominae</taxon>
        <taxon>Necator</taxon>
    </lineage>
</organism>
<evidence type="ECO:0000313" key="2">
    <source>
        <dbReference type="EMBL" id="ETN73688.1"/>
    </source>
</evidence>
<gene>
    <name evidence="2" type="ORF">NECAME_00777</name>
</gene>
<proteinExistence type="predicted"/>
<dbReference type="Pfam" id="PF07245">
    <property type="entry name" value="Phlebovirus_G2"/>
    <property type="match status" value="1"/>
</dbReference>